<keyword evidence="7 11" id="KW-0472">Membrane</keyword>
<keyword evidence="4 11" id="KW-0812">Transmembrane</keyword>
<dbReference type="VEuPathDB" id="FungiDB:SPPG_00335"/>
<keyword evidence="9" id="KW-0407">Ion channel</keyword>
<dbReference type="AlphaFoldDB" id="A0A0L0HU63"/>
<dbReference type="eggNOG" id="ENOG502RIU5">
    <property type="taxonomic scope" value="Eukaryota"/>
</dbReference>
<keyword evidence="13" id="KW-1185">Reference proteome</keyword>
<reference evidence="12 13" key="1">
    <citation type="submission" date="2009-08" db="EMBL/GenBank/DDBJ databases">
        <title>The Genome Sequence of Spizellomyces punctatus strain DAOM BR117.</title>
        <authorList>
            <consortium name="The Broad Institute Genome Sequencing Platform"/>
            <person name="Russ C."/>
            <person name="Cuomo C."/>
            <person name="Shea T."/>
            <person name="Young S.K."/>
            <person name="Zeng Q."/>
            <person name="Koehrsen M."/>
            <person name="Haas B."/>
            <person name="Borodovsky M."/>
            <person name="Guigo R."/>
            <person name="Alvarado L."/>
            <person name="Berlin A."/>
            <person name="Bochicchio J."/>
            <person name="Borenstein D."/>
            <person name="Chapman S."/>
            <person name="Chen Z."/>
            <person name="Engels R."/>
            <person name="Freedman E."/>
            <person name="Gellesch M."/>
            <person name="Goldberg J."/>
            <person name="Griggs A."/>
            <person name="Gujja S."/>
            <person name="Heiman D."/>
            <person name="Hepburn T."/>
            <person name="Howarth C."/>
            <person name="Jen D."/>
            <person name="Larson L."/>
            <person name="Lewis B."/>
            <person name="Mehta T."/>
            <person name="Park D."/>
            <person name="Pearson M."/>
            <person name="Roberts A."/>
            <person name="Saif S."/>
            <person name="Shenoy N."/>
            <person name="Sisk P."/>
            <person name="Stolte C."/>
            <person name="Sykes S."/>
            <person name="Thomson T."/>
            <person name="Walk T."/>
            <person name="White J."/>
            <person name="Yandava C."/>
            <person name="Burger G."/>
            <person name="Gray M.W."/>
            <person name="Holland P.W.H."/>
            <person name="King N."/>
            <person name="Lang F.B.F."/>
            <person name="Roger A.J."/>
            <person name="Ruiz-Trillo I."/>
            <person name="Lander E."/>
            <person name="Nusbaum C."/>
        </authorList>
    </citation>
    <scope>NUCLEOTIDE SEQUENCE [LARGE SCALE GENOMIC DNA]</scope>
    <source>
        <strain evidence="12 13">DAOM BR117</strain>
    </source>
</reference>
<dbReference type="STRING" id="645134.A0A0L0HU63"/>
<evidence type="ECO:0000256" key="8">
    <source>
        <dbReference type="ARBA" id="ARBA00023286"/>
    </source>
</evidence>
<dbReference type="GO" id="GO:0007165">
    <property type="term" value="P:signal transduction"/>
    <property type="evidence" value="ECO:0007669"/>
    <property type="project" value="UniProtKB-ARBA"/>
</dbReference>
<keyword evidence="8" id="KW-1071">Ligand-gated ion channel</keyword>
<evidence type="ECO:0000256" key="2">
    <source>
        <dbReference type="ARBA" id="ARBA00009848"/>
    </source>
</evidence>
<feature type="transmembrane region" description="Helical" evidence="11">
    <location>
        <begin position="31"/>
        <end position="52"/>
    </location>
</feature>
<dbReference type="Gene3D" id="1.10.287.940">
    <property type="entry name" value="atp-gated p2x4 ion channel"/>
    <property type="match status" value="1"/>
</dbReference>
<evidence type="ECO:0000256" key="1">
    <source>
        <dbReference type="ARBA" id="ARBA00004308"/>
    </source>
</evidence>
<dbReference type="Pfam" id="PF00864">
    <property type="entry name" value="P2X_receptor"/>
    <property type="match status" value="1"/>
</dbReference>
<evidence type="ECO:0000256" key="7">
    <source>
        <dbReference type="ARBA" id="ARBA00023136"/>
    </source>
</evidence>
<dbReference type="InParanoid" id="A0A0L0HU63"/>
<feature type="transmembrane region" description="Helical" evidence="11">
    <location>
        <begin position="350"/>
        <end position="379"/>
    </location>
</feature>
<evidence type="ECO:0000256" key="5">
    <source>
        <dbReference type="ARBA" id="ARBA00022989"/>
    </source>
</evidence>
<feature type="region of interest" description="Disordered" evidence="10">
    <location>
        <begin position="408"/>
        <end position="433"/>
    </location>
</feature>
<dbReference type="EMBL" id="KQ257450">
    <property type="protein sequence ID" value="KND04617.1"/>
    <property type="molecule type" value="Genomic_DNA"/>
</dbReference>
<feature type="compositionally biased region" description="Basic and acidic residues" evidence="10">
    <location>
        <begin position="423"/>
        <end position="433"/>
    </location>
</feature>
<dbReference type="RefSeq" id="XP_016612656.1">
    <property type="nucleotide sequence ID" value="XM_016748662.1"/>
</dbReference>
<keyword evidence="6" id="KW-0406">Ion transport</keyword>
<accession>A0A0L0HU63</accession>
<dbReference type="GO" id="GO:0012505">
    <property type="term" value="C:endomembrane system"/>
    <property type="evidence" value="ECO:0007669"/>
    <property type="project" value="UniProtKB-SubCell"/>
</dbReference>
<dbReference type="GO" id="GO:0015267">
    <property type="term" value="F:channel activity"/>
    <property type="evidence" value="ECO:0007669"/>
    <property type="project" value="UniProtKB-ARBA"/>
</dbReference>
<keyword evidence="5 11" id="KW-1133">Transmembrane helix</keyword>
<organism evidence="12 13">
    <name type="scientific">Spizellomyces punctatus (strain DAOM BR117)</name>
    <dbReference type="NCBI Taxonomy" id="645134"/>
    <lineage>
        <taxon>Eukaryota</taxon>
        <taxon>Fungi</taxon>
        <taxon>Fungi incertae sedis</taxon>
        <taxon>Chytridiomycota</taxon>
        <taxon>Chytridiomycota incertae sedis</taxon>
        <taxon>Chytridiomycetes</taxon>
        <taxon>Spizellomycetales</taxon>
        <taxon>Spizellomycetaceae</taxon>
        <taxon>Spizellomyces</taxon>
    </lineage>
</organism>
<evidence type="ECO:0000256" key="3">
    <source>
        <dbReference type="ARBA" id="ARBA00022448"/>
    </source>
</evidence>
<evidence type="ECO:0000256" key="11">
    <source>
        <dbReference type="SAM" id="Phobius"/>
    </source>
</evidence>
<comment type="subcellular location">
    <subcellularLocation>
        <location evidence="1">Endomembrane system</location>
    </subcellularLocation>
</comment>
<dbReference type="OrthoDB" id="494673at2759"/>
<protein>
    <submittedName>
        <fullName evidence="12">Uncharacterized protein</fullName>
    </submittedName>
</protein>
<evidence type="ECO:0000256" key="6">
    <source>
        <dbReference type="ARBA" id="ARBA00023065"/>
    </source>
</evidence>
<dbReference type="InterPro" id="IPR059116">
    <property type="entry name" value="P2X_receptor"/>
</dbReference>
<dbReference type="GeneID" id="27684068"/>
<comment type="similarity">
    <text evidence="2">Belongs to the P2X receptor family.</text>
</comment>
<evidence type="ECO:0000256" key="9">
    <source>
        <dbReference type="ARBA" id="ARBA00023303"/>
    </source>
</evidence>
<proteinExistence type="inferred from homology"/>
<dbReference type="OMA" id="SMFITTR"/>
<evidence type="ECO:0000256" key="4">
    <source>
        <dbReference type="ARBA" id="ARBA00022692"/>
    </source>
</evidence>
<dbReference type="PANTHER" id="PTHR10125:SF31">
    <property type="entry name" value="P2X RECEPTOR E"/>
    <property type="match status" value="1"/>
</dbReference>
<evidence type="ECO:0000313" key="12">
    <source>
        <dbReference type="EMBL" id="KND04617.1"/>
    </source>
</evidence>
<dbReference type="GO" id="GO:0016020">
    <property type="term" value="C:membrane"/>
    <property type="evidence" value="ECO:0007669"/>
    <property type="project" value="TreeGrafter"/>
</dbReference>
<dbReference type="Proteomes" id="UP000053201">
    <property type="component" value="Unassembled WGS sequence"/>
</dbReference>
<evidence type="ECO:0000256" key="10">
    <source>
        <dbReference type="SAM" id="MobiDB-lite"/>
    </source>
</evidence>
<dbReference type="GO" id="GO:0070588">
    <property type="term" value="P:calcium ion transmembrane transport"/>
    <property type="evidence" value="ECO:0007669"/>
    <property type="project" value="TreeGrafter"/>
</dbReference>
<sequence length="450" mass="50334">MGSYISRLRTVDPDVLFGYTTYKVVKVKDRYLGLLYYTSVICIFAYIIYSIFAQELYLKKSPPVAGFVRASAKLDVNLSAPLPSYCNIAPPVTTNNIFKNCLRWTAQQIVFPYDGELESVFLTTRVTIARTPTPSAMSCTDFETACRPPTYDELLMQTNTTVSTYYIANVENVTLRVDHGVRVHYDSSLLGLGSRAIPSKEMEGRMLKGCSGNDKNYLSHLNWDQDYRRDSNTSNHLDTFSIRDLLISANCDNTGAMIDMEGPATADGAANGETLRNSGFVISIPIVYQNRGDFRKAEEITYRYIPAQIDGTEFKVLETKHNPDGSLTYLNRHGIRLVFDQAGQIGQFDMIALLTALVAAMALLRIATLIVEVLMLTVMPQRNLYSQAKFESTEDFSDIRDRLSEKVGKDDLKVRTTQPLSGRPDDEPDKKVEDIDIGAAMGQLYGPNKV</sequence>
<keyword evidence="3" id="KW-0813">Transport</keyword>
<gene>
    <name evidence="12" type="ORF">SPPG_00335</name>
</gene>
<name>A0A0L0HU63_SPIPD</name>
<dbReference type="PANTHER" id="PTHR10125">
    <property type="entry name" value="P2X PURINOCEPTOR"/>
    <property type="match status" value="1"/>
</dbReference>
<evidence type="ECO:0000313" key="13">
    <source>
        <dbReference type="Proteomes" id="UP000053201"/>
    </source>
</evidence>